<dbReference type="PATRIC" id="fig|360102.15.peg.589"/>
<evidence type="ECO:0000313" key="3">
    <source>
        <dbReference type="Proteomes" id="UP000001971"/>
    </source>
</evidence>
<organism evidence="2 3">
    <name type="scientific">Yersinia pestis bv. Antiqua (strain Antiqua)</name>
    <dbReference type="NCBI Taxonomy" id="360102"/>
    <lineage>
        <taxon>Bacteria</taxon>
        <taxon>Pseudomonadati</taxon>
        <taxon>Pseudomonadota</taxon>
        <taxon>Gammaproteobacteria</taxon>
        <taxon>Enterobacterales</taxon>
        <taxon>Yersiniaceae</taxon>
        <taxon>Yersinia</taxon>
    </lineage>
</organism>
<evidence type="ECO:0000256" key="1">
    <source>
        <dbReference type="SAM" id="SignalP"/>
    </source>
</evidence>
<name>A0A0E1NRN1_YERPA</name>
<dbReference type="AlphaFoldDB" id="A0A0E1NRN1"/>
<dbReference type="Proteomes" id="UP000001971">
    <property type="component" value="Chromosome"/>
</dbReference>
<sequence precursor="true">MKLLNTLVCIIGLTSFSSSAKLVNAEHLDALYQKVTVANKTELGLIHIYSEFPDYRWVKDPIEGVSAIDDVARAAIFYQRQYQATGSAADLEKVKSLVEFILYQRADNGYFYNFIYPDHSINKEYKTSVAEPNWWTWRALWALTQVYPTLVKTDNALAQRTRETIFATIDVIYKDFNFKQTRGEKEGVAVPEWLPHTAGDQASVLLMALSDAQALEAKPEIEKMMRSLAAGIMLMQVKDTSSPVNGAFLSWQNLWHGYGNSQAYALLVAGNRLGDRDMIKAAFNELDHFHPWLISNGLLNEFTVRQQGEKVTLIEQKKFSQIAYIIRPMVFANIKAWEISRDAVYLERAVDLSLWFFKNNPAQAQMYYPVTGIAFDGIDSATTVNKNSGAESTIEALLTLQLIESIPDAKRMLESALEKRNIKQ</sequence>
<protein>
    <submittedName>
        <fullName evidence="2">Uncharacterized protein</fullName>
    </submittedName>
</protein>
<gene>
    <name evidence="2" type="ordered locus">YPA_1967</name>
</gene>
<dbReference type="HOGENOM" id="CLU_650307_0_0_6"/>
<feature type="signal peptide" evidence="1">
    <location>
        <begin position="1"/>
        <end position="20"/>
    </location>
</feature>
<dbReference type="KEGG" id="ypa:YPA_1967"/>
<dbReference type="SMR" id="A0A0E1NRN1"/>
<proteinExistence type="predicted"/>
<accession>A0A0E1NRN1</accession>
<feature type="chain" id="PRO_5010416377" evidence="1">
    <location>
        <begin position="21"/>
        <end position="424"/>
    </location>
</feature>
<dbReference type="EMBL" id="CP000308">
    <property type="protein sequence ID" value="ABG13933.1"/>
    <property type="molecule type" value="Genomic_DNA"/>
</dbReference>
<reference evidence="2 3" key="1">
    <citation type="journal article" date="2006" name="J. Bacteriol.">
        <title>Complete genome sequence of Yersinia pestis strains Antiqua and Nepal516: evidence of gene reduction in an emerging pathogen.</title>
        <authorList>
            <person name="Chain P.S."/>
            <person name="Hu P."/>
            <person name="Malfatti S.A."/>
            <person name="Radnedge L."/>
            <person name="Larimer F."/>
            <person name="Vergez L.M."/>
            <person name="Worsham P."/>
            <person name="Chu M.C."/>
            <person name="Andersen G.L."/>
        </authorList>
    </citation>
    <scope>NUCLEOTIDE SEQUENCE [LARGE SCALE GENOMIC DNA]</scope>
    <source>
        <strain evidence="2 3">Antiqua</strain>
    </source>
</reference>
<keyword evidence="1" id="KW-0732">Signal</keyword>
<evidence type="ECO:0000313" key="2">
    <source>
        <dbReference type="EMBL" id="ABG13933.1"/>
    </source>
</evidence>